<dbReference type="InterPro" id="IPR011005">
    <property type="entry name" value="Dihydropteroate_synth-like_sf"/>
</dbReference>
<dbReference type="RefSeq" id="WP_340270232.1">
    <property type="nucleotide sequence ID" value="NZ_JBBEOG010000006.1"/>
</dbReference>
<evidence type="ECO:0000256" key="3">
    <source>
        <dbReference type="ARBA" id="ARBA00004763"/>
    </source>
</evidence>
<dbReference type="EC" id="2.5.1.15" evidence="5 10"/>
<dbReference type="SUPFAM" id="SSF51717">
    <property type="entry name" value="Dihydropteroate synthetase-like"/>
    <property type="match status" value="1"/>
</dbReference>
<evidence type="ECO:0000256" key="2">
    <source>
        <dbReference type="ARBA" id="ARBA00001946"/>
    </source>
</evidence>
<comment type="catalytic activity">
    <reaction evidence="1">
        <text>(7,8-dihydropterin-6-yl)methyl diphosphate + 4-aminobenzoate = 7,8-dihydropteroate + diphosphate</text>
        <dbReference type="Rhea" id="RHEA:19949"/>
        <dbReference type="ChEBI" id="CHEBI:17836"/>
        <dbReference type="ChEBI" id="CHEBI:17839"/>
        <dbReference type="ChEBI" id="CHEBI:33019"/>
        <dbReference type="ChEBI" id="CHEBI:72950"/>
        <dbReference type="EC" id="2.5.1.15"/>
    </reaction>
</comment>
<comment type="pathway">
    <text evidence="3 10">Cofactor biosynthesis; tetrahydrofolate biosynthesis; 7,8-dihydrofolate from 2-amino-4-hydroxy-6-hydroxymethyl-7,8-dihydropteridine diphosphate and 4-aminobenzoate: step 1/2.</text>
</comment>
<gene>
    <name evidence="13" type="primary">folP</name>
    <name evidence="13" type="ORF">ACFPJ6_17625</name>
</gene>
<evidence type="ECO:0000256" key="10">
    <source>
        <dbReference type="RuleBase" id="RU361205"/>
    </source>
</evidence>
<name>A0ABW0GRH5_9MICO</name>
<evidence type="ECO:0000256" key="1">
    <source>
        <dbReference type="ARBA" id="ARBA00000012"/>
    </source>
</evidence>
<comment type="caution">
    <text evidence="13">The sequence shown here is derived from an EMBL/GenBank/DDBJ whole genome shotgun (WGS) entry which is preliminary data.</text>
</comment>
<keyword evidence="7 10" id="KW-0479">Metal-binding</keyword>
<keyword evidence="8 10" id="KW-0460">Magnesium</keyword>
<evidence type="ECO:0000256" key="11">
    <source>
        <dbReference type="SAM" id="MobiDB-lite"/>
    </source>
</evidence>
<dbReference type="Pfam" id="PF00809">
    <property type="entry name" value="Pterin_bind"/>
    <property type="match status" value="1"/>
</dbReference>
<dbReference type="NCBIfam" id="TIGR01496">
    <property type="entry name" value="DHPS"/>
    <property type="match status" value="1"/>
</dbReference>
<comment type="cofactor">
    <cofactor evidence="2 10">
        <name>Mg(2+)</name>
        <dbReference type="ChEBI" id="CHEBI:18420"/>
    </cofactor>
</comment>
<dbReference type="InterPro" id="IPR006390">
    <property type="entry name" value="DHP_synth_dom"/>
</dbReference>
<dbReference type="PANTHER" id="PTHR20941:SF1">
    <property type="entry name" value="FOLIC ACID SYNTHESIS PROTEIN FOL1"/>
    <property type="match status" value="1"/>
</dbReference>
<accession>A0ABW0GRH5</accession>
<evidence type="ECO:0000313" key="14">
    <source>
        <dbReference type="Proteomes" id="UP001596122"/>
    </source>
</evidence>
<dbReference type="PANTHER" id="PTHR20941">
    <property type="entry name" value="FOLATE SYNTHESIS PROTEINS"/>
    <property type="match status" value="1"/>
</dbReference>
<dbReference type="Proteomes" id="UP001596122">
    <property type="component" value="Unassembled WGS sequence"/>
</dbReference>
<dbReference type="CDD" id="cd00739">
    <property type="entry name" value="DHPS"/>
    <property type="match status" value="1"/>
</dbReference>
<evidence type="ECO:0000256" key="4">
    <source>
        <dbReference type="ARBA" id="ARBA00009503"/>
    </source>
</evidence>
<dbReference type="EMBL" id="JBHSLD010000028">
    <property type="protein sequence ID" value="MFC5382587.1"/>
    <property type="molecule type" value="Genomic_DNA"/>
</dbReference>
<keyword evidence="14" id="KW-1185">Reference proteome</keyword>
<dbReference type="PROSITE" id="PS00792">
    <property type="entry name" value="DHPS_1"/>
    <property type="match status" value="1"/>
</dbReference>
<comment type="similarity">
    <text evidence="4 10">Belongs to the DHPS family.</text>
</comment>
<evidence type="ECO:0000313" key="13">
    <source>
        <dbReference type="EMBL" id="MFC5382587.1"/>
    </source>
</evidence>
<organism evidence="13 14">
    <name type="scientific">Aquipuribacter nitratireducens</name>
    <dbReference type="NCBI Taxonomy" id="650104"/>
    <lineage>
        <taxon>Bacteria</taxon>
        <taxon>Bacillati</taxon>
        <taxon>Actinomycetota</taxon>
        <taxon>Actinomycetes</taxon>
        <taxon>Micrococcales</taxon>
        <taxon>Intrasporangiaceae</taxon>
        <taxon>Aquipuribacter</taxon>
    </lineage>
</organism>
<dbReference type="Gene3D" id="3.20.20.20">
    <property type="entry name" value="Dihydropteroate synthase-like"/>
    <property type="match status" value="1"/>
</dbReference>
<comment type="function">
    <text evidence="10">Catalyzes the condensation of para-aminobenzoate (pABA) with 6-hydroxymethyl-7,8-dihydropterin diphosphate (DHPt-PP) to form 7,8-dihydropteroate (H2Pte), the immediate precursor of folate derivatives.</text>
</comment>
<dbReference type="InterPro" id="IPR045031">
    <property type="entry name" value="DHP_synth-like"/>
</dbReference>
<keyword evidence="9 10" id="KW-0289">Folate biosynthesis</keyword>
<feature type="domain" description="Pterin-binding" evidence="12">
    <location>
        <begin position="38"/>
        <end position="296"/>
    </location>
</feature>
<protein>
    <recommendedName>
        <fullName evidence="5 10">Dihydropteroate synthase</fullName>
        <shortName evidence="10">DHPS</shortName>
        <ecNumber evidence="5 10">2.5.1.15</ecNumber>
    </recommendedName>
    <alternativeName>
        <fullName evidence="10">Dihydropteroate pyrophosphorylase</fullName>
    </alternativeName>
</protein>
<keyword evidence="6 10" id="KW-0808">Transferase</keyword>
<evidence type="ECO:0000256" key="9">
    <source>
        <dbReference type="ARBA" id="ARBA00022909"/>
    </source>
</evidence>
<evidence type="ECO:0000256" key="7">
    <source>
        <dbReference type="ARBA" id="ARBA00022723"/>
    </source>
</evidence>
<sequence length="315" mass="32478">MEPAGAGRRPPAPLLTPHAGPAGLPEAARRRLVGLDRPAVLAVLNVTPDSFSDGGLWHDPDDAVRHGLHLVASGADAVDVGGESTRPGAARVDAAEELRRTVTVVRRLAGDGVPVSIDTMRAEVAAACLEAGAVLVNDVSGGAADPAMARVVAEAGCPFVVMHWRGHSRSMASQATYADTVTDVVAELRRRVDDLVAAGVDADRLVLDPGIGFAKDAGHNWDLLAGLDALAALGLPLLVGVSRKRFLGALLPGPDGEPRPVEQRDDASAAVAALLAAEGVWAVRSHTALATLDAVTVGAAWRRARAAVARQDRST</sequence>
<reference evidence="14" key="1">
    <citation type="journal article" date="2019" name="Int. J. Syst. Evol. Microbiol.">
        <title>The Global Catalogue of Microorganisms (GCM) 10K type strain sequencing project: providing services to taxonomists for standard genome sequencing and annotation.</title>
        <authorList>
            <consortium name="The Broad Institute Genomics Platform"/>
            <consortium name="The Broad Institute Genome Sequencing Center for Infectious Disease"/>
            <person name="Wu L."/>
            <person name="Ma J."/>
        </authorList>
    </citation>
    <scope>NUCLEOTIDE SEQUENCE [LARGE SCALE GENOMIC DNA]</scope>
    <source>
        <strain evidence="14">CCUG 43114</strain>
    </source>
</reference>
<feature type="region of interest" description="Disordered" evidence="11">
    <location>
        <begin position="1"/>
        <end position="23"/>
    </location>
</feature>
<dbReference type="PROSITE" id="PS50972">
    <property type="entry name" value="PTERIN_BINDING"/>
    <property type="match status" value="1"/>
</dbReference>
<evidence type="ECO:0000256" key="6">
    <source>
        <dbReference type="ARBA" id="ARBA00022679"/>
    </source>
</evidence>
<dbReference type="InterPro" id="IPR000489">
    <property type="entry name" value="Pterin-binding_dom"/>
</dbReference>
<evidence type="ECO:0000256" key="8">
    <source>
        <dbReference type="ARBA" id="ARBA00022842"/>
    </source>
</evidence>
<dbReference type="GO" id="GO:0004156">
    <property type="term" value="F:dihydropteroate synthase activity"/>
    <property type="evidence" value="ECO:0007669"/>
    <property type="project" value="UniProtKB-EC"/>
</dbReference>
<evidence type="ECO:0000259" key="12">
    <source>
        <dbReference type="PROSITE" id="PS50972"/>
    </source>
</evidence>
<proteinExistence type="inferred from homology"/>
<evidence type="ECO:0000256" key="5">
    <source>
        <dbReference type="ARBA" id="ARBA00012458"/>
    </source>
</evidence>